<dbReference type="InterPro" id="IPR036388">
    <property type="entry name" value="WH-like_DNA-bd_sf"/>
</dbReference>
<dbReference type="Proteomes" id="UP001378242">
    <property type="component" value="Unassembled WGS sequence"/>
</dbReference>
<dbReference type="SMART" id="SM00421">
    <property type="entry name" value="HTH_LUXR"/>
    <property type="match status" value="1"/>
</dbReference>
<dbReference type="InterPro" id="IPR016032">
    <property type="entry name" value="Sig_transdc_resp-reg_C-effctor"/>
</dbReference>
<evidence type="ECO:0000256" key="1">
    <source>
        <dbReference type="ARBA" id="ARBA00023015"/>
    </source>
</evidence>
<evidence type="ECO:0000256" key="3">
    <source>
        <dbReference type="ARBA" id="ARBA00023163"/>
    </source>
</evidence>
<dbReference type="SUPFAM" id="SSF46894">
    <property type="entry name" value="C-terminal effector domain of the bipartite response regulators"/>
    <property type="match status" value="1"/>
</dbReference>
<keyword evidence="1" id="KW-0805">Transcription regulation</keyword>
<dbReference type="PROSITE" id="PS50043">
    <property type="entry name" value="HTH_LUXR_2"/>
    <property type="match status" value="1"/>
</dbReference>
<evidence type="ECO:0000313" key="6">
    <source>
        <dbReference type="Proteomes" id="UP001378242"/>
    </source>
</evidence>
<dbReference type="InterPro" id="IPR000792">
    <property type="entry name" value="Tscrpt_reg_LuxR_C"/>
</dbReference>
<dbReference type="EMBL" id="JBAKAP010000024">
    <property type="protein sequence ID" value="MEL0618408.1"/>
    <property type="molecule type" value="Genomic_DNA"/>
</dbReference>
<keyword evidence="6" id="KW-1185">Reference proteome</keyword>
<evidence type="ECO:0000259" key="4">
    <source>
        <dbReference type="PROSITE" id="PS50043"/>
    </source>
</evidence>
<dbReference type="PANTHER" id="PTHR44688">
    <property type="entry name" value="DNA-BINDING TRANSCRIPTIONAL ACTIVATOR DEVR_DOSR"/>
    <property type="match status" value="1"/>
</dbReference>
<dbReference type="PRINTS" id="PR00038">
    <property type="entry name" value="HTHLUXR"/>
</dbReference>
<keyword evidence="2" id="KW-0238">DNA-binding</keyword>
<dbReference type="Pfam" id="PF00196">
    <property type="entry name" value="GerE"/>
    <property type="match status" value="1"/>
</dbReference>
<protein>
    <submittedName>
        <fullName evidence="5">Helix-turn-helix transcriptional regulator</fullName>
    </submittedName>
</protein>
<proteinExistence type="predicted"/>
<dbReference type="PROSITE" id="PS00622">
    <property type="entry name" value="HTH_LUXR_1"/>
    <property type="match status" value="1"/>
</dbReference>
<feature type="domain" description="HTH luxR-type" evidence="4">
    <location>
        <begin position="199"/>
        <end position="264"/>
    </location>
</feature>
<dbReference type="PANTHER" id="PTHR44688:SF16">
    <property type="entry name" value="DNA-BINDING TRANSCRIPTIONAL ACTIVATOR DEVR_DOSR"/>
    <property type="match status" value="1"/>
</dbReference>
<sequence length="265" mass="30629">MSNDDKHDVLSLFGWHRDFALLLRELEMETFWLSTSRLLARHIEFNTWVALVFHRDQPPTILADSDDDDGADETLFKDYQKGLYLLDPFYVAARSSSSCALVTLDDVSPEQFTQTEYYQRYFKRNIVADEIQLNQPLSDGSTLCLSLGSIERFNTASLGVLQLVQPWLCELMRLRFAYEDSPGTPQRHPWHPMDDKQRSAASRYGLTEREREVSQLMLGGCSTKEIARRLGISVETVRAHKKHLYTKLGINTQAELFSLFWQEQP</sequence>
<comment type="caution">
    <text evidence="5">The sequence shown here is derived from an EMBL/GenBank/DDBJ whole genome shotgun (WGS) entry which is preliminary data.</text>
</comment>
<accession>A0ABU9GJU3</accession>
<name>A0ABU9GJU3_COBMA</name>
<keyword evidence="3" id="KW-0804">Transcription</keyword>
<dbReference type="CDD" id="cd06170">
    <property type="entry name" value="LuxR_C_like"/>
    <property type="match status" value="1"/>
</dbReference>
<reference evidence="5 6" key="1">
    <citation type="submission" date="2024-02" db="EMBL/GenBank/DDBJ databases">
        <title>Bacteria isolated from the canopy kelp, Nereocystis luetkeana.</title>
        <authorList>
            <person name="Pfister C.A."/>
            <person name="Younker I.T."/>
            <person name="Light S.H."/>
        </authorList>
    </citation>
    <scope>NUCLEOTIDE SEQUENCE [LARGE SCALE GENOMIC DNA]</scope>
    <source>
        <strain evidence="5 6">TI.5.07</strain>
    </source>
</reference>
<dbReference type="RefSeq" id="WP_341542847.1">
    <property type="nucleotide sequence ID" value="NZ_JBAKAP010000024.1"/>
</dbReference>
<dbReference type="Gene3D" id="1.10.10.10">
    <property type="entry name" value="Winged helix-like DNA-binding domain superfamily/Winged helix DNA-binding domain"/>
    <property type="match status" value="1"/>
</dbReference>
<organism evidence="5 6">
    <name type="scientific">Cobetia marina</name>
    <name type="common">Deleya marina</name>
    <dbReference type="NCBI Taxonomy" id="28258"/>
    <lineage>
        <taxon>Bacteria</taxon>
        <taxon>Pseudomonadati</taxon>
        <taxon>Pseudomonadota</taxon>
        <taxon>Gammaproteobacteria</taxon>
        <taxon>Oceanospirillales</taxon>
        <taxon>Halomonadaceae</taxon>
        <taxon>Cobetia</taxon>
    </lineage>
</organism>
<gene>
    <name evidence="5" type="ORF">V6243_16395</name>
</gene>
<evidence type="ECO:0000256" key="2">
    <source>
        <dbReference type="ARBA" id="ARBA00023125"/>
    </source>
</evidence>
<evidence type="ECO:0000313" key="5">
    <source>
        <dbReference type="EMBL" id="MEL0618408.1"/>
    </source>
</evidence>